<dbReference type="Proteomes" id="UP000199663">
    <property type="component" value="Unassembled WGS sequence"/>
</dbReference>
<keyword evidence="12" id="KW-1185">Reference proteome</keyword>
<dbReference type="NCBIfam" id="TIGR00215">
    <property type="entry name" value="lpxB"/>
    <property type="match status" value="1"/>
</dbReference>
<dbReference type="Pfam" id="PF02684">
    <property type="entry name" value="LpxB"/>
    <property type="match status" value="1"/>
</dbReference>
<proteinExistence type="predicted"/>
<evidence type="ECO:0000256" key="6">
    <source>
        <dbReference type="ARBA" id="ARBA00022676"/>
    </source>
</evidence>
<evidence type="ECO:0000256" key="9">
    <source>
        <dbReference type="ARBA" id="ARBA00048975"/>
    </source>
</evidence>
<comment type="function">
    <text evidence="1">Condensation of UDP-2,3-diacylglucosamine and 2,3-diacylglucosamine-1-phosphate to form lipid A disaccharide, a precursor of lipid A, a phosphorylated glycolipid that anchors the lipopolysaccharide to the outer membrane of the cell.</text>
</comment>
<comment type="catalytic activity">
    <reaction evidence="9">
        <text>a lipid X + a UDP-2-N,3-O-bis[(3R)-3-hydroxyacyl]-alpha-D-glucosamine = a lipid A disaccharide + UDP + H(+)</text>
        <dbReference type="Rhea" id="RHEA:67828"/>
        <dbReference type="ChEBI" id="CHEBI:15378"/>
        <dbReference type="ChEBI" id="CHEBI:58223"/>
        <dbReference type="ChEBI" id="CHEBI:137748"/>
        <dbReference type="ChEBI" id="CHEBI:176338"/>
        <dbReference type="ChEBI" id="CHEBI:176343"/>
        <dbReference type="EC" id="2.4.1.182"/>
    </reaction>
</comment>
<dbReference type="InterPro" id="IPR003835">
    <property type="entry name" value="Glyco_trans_19"/>
</dbReference>
<dbReference type="EMBL" id="FNQC01000017">
    <property type="protein sequence ID" value="SDZ49445.1"/>
    <property type="molecule type" value="Genomic_DNA"/>
</dbReference>
<comment type="caution">
    <text evidence="11">The sequence shown here is derived from an EMBL/GenBank/DDBJ whole genome shotgun (WGS) entry which is preliminary data.</text>
</comment>
<evidence type="ECO:0000256" key="5">
    <source>
        <dbReference type="ARBA" id="ARBA00022556"/>
    </source>
</evidence>
<protein>
    <recommendedName>
        <fullName evidence="3 10">Lipid-A-disaccharide synthase</fullName>
        <ecNumber evidence="2 10">2.4.1.182</ecNumber>
    </recommendedName>
</protein>
<dbReference type="PANTHER" id="PTHR30372">
    <property type="entry name" value="LIPID-A-DISACCHARIDE SYNTHASE"/>
    <property type="match status" value="1"/>
</dbReference>
<evidence type="ECO:0000256" key="1">
    <source>
        <dbReference type="ARBA" id="ARBA00002056"/>
    </source>
</evidence>
<keyword evidence="8" id="KW-0443">Lipid metabolism</keyword>
<sequence>MKYYIISGERSGDLHAANLIQSLKHVDEEADFRGMGGELSAEQGMSLCTHYDEVSLMGFLEVVFGFRKILKYLRLLKKDILKFKPDALILIDFGGFNMKMAAFAKNLGIPVHYYIPPKIWAWNQKRAYKLKETTDQVYCILPFEAEFFKKFGLDVHYVGNPLFDEISKYQPHPFFHQKNELKYQPIIALLPGSRKQELNNMLSVMLKVVPKFPNFQFVIAGVDNLGIDLYAPAVMAGIRIVFDQTYDLLHHASAAIVTSGTATLETALFNVPQVVVYKTSFISYEIAKRVIKIPFISLVNLIAEKEIVKELIQDDFNVDSLSKELSLVLADSVHNGKILQGYSEVKNTLGDFKASETTAGLIYDSIKHKSTNVVL</sequence>
<keyword evidence="4" id="KW-0444">Lipid biosynthesis</keyword>
<gene>
    <name evidence="11" type="ORF">SAMN05444412_11782</name>
</gene>
<evidence type="ECO:0000256" key="3">
    <source>
        <dbReference type="ARBA" id="ARBA00020902"/>
    </source>
</evidence>
<evidence type="ECO:0000256" key="7">
    <source>
        <dbReference type="ARBA" id="ARBA00022679"/>
    </source>
</evidence>
<evidence type="ECO:0000256" key="4">
    <source>
        <dbReference type="ARBA" id="ARBA00022516"/>
    </source>
</evidence>
<name>A0A1H3TIG5_9BACT</name>
<organism evidence="11 12">
    <name type="scientific">Rhodonellum ikkaensis</name>
    <dbReference type="NCBI Taxonomy" id="336829"/>
    <lineage>
        <taxon>Bacteria</taxon>
        <taxon>Pseudomonadati</taxon>
        <taxon>Bacteroidota</taxon>
        <taxon>Cytophagia</taxon>
        <taxon>Cytophagales</taxon>
        <taxon>Cytophagaceae</taxon>
        <taxon>Rhodonellum</taxon>
    </lineage>
</organism>
<evidence type="ECO:0000256" key="10">
    <source>
        <dbReference type="NCBIfam" id="TIGR00215"/>
    </source>
</evidence>
<dbReference type="PANTHER" id="PTHR30372:SF4">
    <property type="entry name" value="LIPID-A-DISACCHARIDE SYNTHASE, MITOCHONDRIAL-RELATED"/>
    <property type="match status" value="1"/>
</dbReference>
<dbReference type="SUPFAM" id="SSF53756">
    <property type="entry name" value="UDP-Glycosyltransferase/glycogen phosphorylase"/>
    <property type="match status" value="1"/>
</dbReference>
<keyword evidence="6" id="KW-0328">Glycosyltransferase</keyword>
<keyword evidence="5" id="KW-0441">Lipid A biosynthesis</keyword>
<accession>A0A1H3TIG5</accession>
<dbReference type="RefSeq" id="WP_019599995.1">
    <property type="nucleotide sequence ID" value="NZ_FNQC01000017.1"/>
</dbReference>
<reference evidence="11 12" key="1">
    <citation type="submission" date="2016-10" db="EMBL/GenBank/DDBJ databases">
        <authorList>
            <person name="Varghese N."/>
            <person name="Submissions S."/>
        </authorList>
    </citation>
    <scope>NUCLEOTIDE SEQUENCE [LARGE SCALE GENOMIC DNA]</scope>
    <source>
        <strain evidence="11 12">DSM 17997</strain>
    </source>
</reference>
<evidence type="ECO:0000313" key="12">
    <source>
        <dbReference type="Proteomes" id="UP000199663"/>
    </source>
</evidence>
<evidence type="ECO:0000256" key="8">
    <source>
        <dbReference type="ARBA" id="ARBA00023098"/>
    </source>
</evidence>
<dbReference type="EC" id="2.4.1.182" evidence="2 10"/>
<evidence type="ECO:0000313" key="11">
    <source>
        <dbReference type="EMBL" id="SDZ49445.1"/>
    </source>
</evidence>
<evidence type="ECO:0000256" key="2">
    <source>
        <dbReference type="ARBA" id="ARBA00012687"/>
    </source>
</evidence>
<keyword evidence="7" id="KW-0808">Transferase</keyword>